<dbReference type="AlphaFoldDB" id="A0A7W6RCQ2"/>
<protein>
    <recommendedName>
        <fullName evidence="7">Head-to-tail connecting protein</fullName>
    </recommendedName>
</protein>
<feature type="region of interest" description="Disordered" evidence="4">
    <location>
        <begin position="515"/>
        <end position="545"/>
    </location>
</feature>
<dbReference type="EMBL" id="JACIGK010000011">
    <property type="protein sequence ID" value="MBB4266111.1"/>
    <property type="molecule type" value="Genomic_DNA"/>
</dbReference>
<comment type="caution">
    <text evidence="5">The sequence shown here is derived from an EMBL/GenBank/DDBJ whole genome shotgun (WGS) entry which is preliminary data.</text>
</comment>
<reference evidence="5 6" key="1">
    <citation type="submission" date="2020-08" db="EMBL/GenBank/DDBJ databases">
        <title>Genome sequencing of Purple Non-Sulfur Bacteria from various extreme environments.</title>
        <authorList>
            <person name="Mayer M."/>
        </authorList>
    </citation>
    <scope>NUCLEOTIDE SEQUENCE [LARGE SCALE GENOMIC DNA]</scope>
    <source>
        <strain evidence="5 6">JA131</strain>
    </source>
</reference>
<name>A0A7W6RCQ2_9PROT</name>
<keyword evidence="2" id="KW-1188">Viral release from host cell</keyword>
<keyword evidence="3" id="KW-0231">Viral genome packaging</keyword>
<dbReference type="InterPro" id="IPR020991">
    <property type="entry name" value="Connector_podovirus"/>
</dbReference>
<evidence type="ECO:0000256" key="3">
    <source>
        <dbReference type="ARBA" id="ARBA00023219"/>
    </source>
</evidence>
<proteinExistence type="predicted"/>
<evidence type="ECO:0008006" key="7">
    <source>
        <dbReference type="Google" id="ProtNLM"/>
    </source>
</evidence>
<keyword evidence="6" id="KW-1185">Reference proteome</keyword>
<evidence type="ECO:0000256" key="2">
    <source>
        <dbReference type="ARBA" id="ARBA00022612"/>
    </source>
</evidence>
<sequence length="569" mass="59738">MVHPQPTKPGAIGAPEADDEAVVDSLMRRCRRAWARRERWVGVWRECLAFTMPYRDSAVDAGLPGGRKGGGLFDGTAPDAVDQVAASLLAQLTPPWSRWFDLTAGPDLSPADQARLGPVLARAGAVLRGHFEAAAFAVEIHQAYLDLVTLGTACLLFEEAAPGEPSAFRFTAVPMADVALDEGPGGHLDTVFRRVRLSLPAFRARFPGAALPPDLETRAAREPDLELSVLECVVPDGRGYAYTALLLGAGDPVATVLDGPPVPAGMVPVLARGRFGVSPFICFRWGKAPGEVYGRSPVMKALPDIKTANKVVELVLKNASIAVTGIWQADDDGVLNPATVRLVPGAIIPKAVGSSGLTPLRAAGDFDVSQLVLDGLRQRIRHALLADRLGQPDSPGMTATEVVHRAAEMARVLGASYGRLQSELLAPLVRRGLVILHRRGEVPPIHLDGRLVDLRHASPLAQQQRMSDAHATLTWINAIQGLGPAGAAVLDGEGAARWLATTLGVPDEAVRRPGARTVPVSRPPPVTTRPPIPPRAAGGAGGAGAAPALSALARGVSSTMTGGVGHGRR</sequence>
<evidence type="ECO:0000256" key="4">
    <source>
        <dbReference type="SAM" id="MobiDB-lite"/>
    </source>
</evidence>
<dbReference type="Proteomes" id="UP000554286">
    <property type="component" value="Unassembled WGS sequence"/>
</dbReference>
<organism evidence="5 6">
    <name type="scientific">Roseospira visakhapatnamensis</name>
    <dbReference type="NCBI Taxonomy" id="390880"/>
    <lineage>
        <taxon>Bacteria</taxon>
        <taxon>Pseudomonadati</taxon>
        <taxon>Pseudomonadota</taxon>
        <taxon>Alphaproteobacteria</taxon>
        <taxon>Rhodospirillales</taxon>
        <taxon>Rhodospirillaceae</taxon>
        <taxon>Roseospira</taxon>
    </lineage>
</organism>
<feature type="compositionally biased region" description="Pro residues" evidence="4">
    <location>
        <begin position="521"/>
        <end position="534"/>
    </location>
</feature>
<evidence type="ECO:0000313" key="6">
    <source>
        <dbReference type="Proteomes" id="UP000554286"/>
    </source>
</evidence>
<accession>A0A7W6RCQ2</accession>
<evidence type="ECO:0000256" key="1">
    <source>
        <dbReference type="ARBA" id="ARBA00004328"/>
    </source>
</evidence>
<dbReference type="Pfam" id="PF12236">
    <property type="entry name" value="Head-tail_con"/>
    <property type="match status" value="1"/>
</dbReference>
<gene>
    <name evidence="5" type="ORF">GGD89_001740</name>
</gene>
<dbReference type="RefSeq" id="WP_184044166.1">
    <property type="nucleotide sequence ID" value="NZ_JACIGK010000011.1"/>
</dbReference>
<comment type="subcellular location">
    <subcellularLocation>
        <location evidence="1">Virion</location>
    </subcellularLocation>
</comment>
<evidence type="ECO:0000313" key="5">
    <source>
        <dbReference type="EMBL" id="MBB4266111.1"/>
    </source>
</evidence>